<evidence type="ECO:0000256" key="9">
    <source>
        <dbReference type="ARBA" id="ARBA00022679"/>
    </source>
</evidence>
<evidence type="ECO:0000313" key="19">
    <source>
        <dbReference type="EMBL" id="BAR57889.1"/>
    </source>
</evidence>
<evidence type="ECO:0000259" key="18">
    <source>
        <dbReference type="PROSITE" id="PS50113"/>
    </source>
</evidence>
<keyword evidence="4" id="KW-0600">Photoreceptor protein</keyword>
<dbReference type="Proteomes" id="UP000063308">
    <property type="component" value="Chromosome"/>
</dbReference>
<dbReference type="InterPro" id="IPR001610">
    <property type="entry name" value="PAC"/>
</dbReference>
<dbReference type="PANTHER" id="PTHR41523:SF7">
    <property type="entry name" value="HISTIDINE KINASE"/>
    <property type="match status" value="1"/>
</dbReference>
<evidence type="ECO:0000256" key="7">
    <source>
        <dbReference type="ARBA" id="ARBA00022630"/>
    </source>
</evidence>
<evidence type="ECO:0000313" key="20">
    <source>
        <dbReference type="Proteomes" id="UP000063308"/>
    </source>
</evidence>
<dbReference type="InterPro" id="IPR035965">
    <property type="entry name" value="PAS-like_dom_sf"/>
</dbReference>
<dbReference type="InterPro" id="IPR000014">
    <property type="entry name" value="PAS"/>
</dbReference>
<keyword evidence="10" id="KW-0677">Repeat</keyword>
<dbReference type="SUPFAM" id="SSF55785">
    <property type="entry name" value="PYP-like sensor domain (PAS domain)"/>
    <property type="match status" value="1"/>
</dbReference>
<evidence type="ECO:0000256" key="5">
    <source>
        <dbReference type="ARBA" id="ARBA00022553"/>
    </source>
</evidence>
<dbReference type="SMART" id="SM00086">
    <property type="entry name" value="PAC"/>
    <property type="match status" value="1"/>
</dbReference>
<protein>
    <recommendedName>
        <fullName evidence="3">Blue-light-activated histidine kinase</fullName>
        <ecNumber evidence="2">2.7.13.3</ecNumber>
    </recommendedName>
</protein>
<dbReference type="Gene3D" id="3.30.565.10">
    <property type="entry name" value="Histidine kinase-like ATPase, C-terminal domain"/>
    <property type="match status" value="1"/>
</dbReference>
<evidence type="ECO:0000259" key="17">
    <source>
        <dbReference type="PROSITE" id="PS50112"/>
    </source>
</evidence>
<keyword evidence="7" id="KW-0285">Flavoprotein</keyword>
<keyword evidence="8" id="KW-0288">FMN</keyword>
<keyword evidence="6" id="KW-0716">Sensory transduction</keyword>
<dbReference type="PROSITE" id="PS50112">
    <property type="entry name" value="PAS"/>
    <property type="match status" value="1"/>
</dbReference>
<keyword evidence="15" id="KW-0843">Virulence</keyword>
<keyword evidence="13" id="KW-0067">ATP-binding</keyword>
<keyword evidence="11" id="KW-0547">Nucleotide-binding</keyword>
<evidence type="ECO:0000256" key="16">
    <source>
        <dbReference type="ARBA" id="ARBA00023170"/>
    </source>
</evidence>
<dbReference type="GO" id="GO:0004673">
    <property type="term" value="F:protein histidine kinase activity"/>
    <property type="evidence" value="ECO:0007669"/>
    <property type="project" value="UniProtKB-EC"/>
</dbReference>
<dbReference type="RefSeq" id="WP_060910060.1">
    <property type="nucleotide sequence ID" value="NZ_JAFCKD010000011.1"/>
</dbReference>
<dbReference type="PROSITE" id="PS50113">
    <property type="entry name" value="PAC"/>
    <property type="match status" value="1"/>
</dbReference>
<dbReference type="Gene3D" id="3.30.450.20">
    <property type="entry name" value="PAS domain"/>
    <property type="match status" value="1"/>
</dbReference>
<dbReference type="InterPro" id="IPR036890">
    <property type="entry name" value="HATPase_C_sf"/>
</dbReference>
<evidence type="ECO:0000256" key="15">
    <source>
        <dbReference type="ARBA" id="ARBA00023026"/>
    </source>
</evidence>
<evidence type="ECO:0000256" key="4">
    <source>
        <dbReference type="ARBA" id="ARBA00022543"/>
    </source>
</evidence>
<dbReference type="PANTHER" id="PTHR41523">
    <property type="entry name" value="TWO-COMPONENT SYSTEM SENSOR PROTEIN"/>
    <property type="match status" value="1"/>
</dbReference>
<dbReference type="Pfam" id="PF13426">
    <property type="entry name" value="PAS_9"/>
    <property type="match status" value="1"/>
</dbReference>
<organism evidence="19 20">
    <name type="scientific">Bradyrhizobium diazoefficiens</name>
    <dbReference type="NCBI Taxonomy" id="1355477"/>
    <lineage>
        <taxon>Bacteria</taxon>
        <taxon>Pseudomonadati</taxon>
        <taxon>Pseudomonadota</taxon>
        <taxon>Alphaproteobacteria</taxon>
        <taxon>Hyphomicrobiales</taxon>
        <taxon>Nitrobacteraceae</taxon>
        <taxon>Bradyrhizobium</taxon>
    </lineage>
</organism>
<evidence type="ECO:0000256" key="10">
    <source>
        <dbReference type="ARBA" id="ARBA00022737"/>
    </source>
</evidence>
<dbReference type="AlphaFoldDB" id="A0A0E4BQ52"/>
<accession>A0A0E4BQ52</accession>
<dbReference type="Pfam" id="PF07536">
    <property type="entry name" value="HWE_HK"/>
    <property type="match status" value="1"/>
</dbReference>
<evidence type="ECO:0000256" key="1">
    <source>
        <dbReference type="ARBA" id="ARBA00000085"/>
    </source>
</evidence>
<keyword evidence="5" id="KW-0597">Phosphoprotein</keyword>
<evidence type="ECO:0000256" key="13">
    <source>
        <dbReference type="ARBA" id="ARBA00022840"/>
    </source>
</evidence>
<evidence type="ECO:0000256" key="8">
    <source>
        <dbReference type="ARBA" id="ARBA00022643"/>
    </source>
</evidence>
<evidence type="ECO:0000256" key="14">
    <source>
        <dbReference type="ARBA" id="ARBA00022991"/>
    </source>
</evidence>
<evidence type="ECO:0000256" key="2">
    <source>
        <dbReference type="ARBA" id="ARBA00012438"/>
    </source>
</evidence>
<name>A0A0E4BQ52_9BRAD</name>
<reference evidence="19 20" key="1">
    <citation type="submission" date="2014-11" db="EMBL/GenBank/DDBJ databases">
        <title>Symbiosis island explosion on the genome of extra-slow-growing strains of soybean bradyrhizobia with massive insertion sequences.</title>
        <authorList>
            <person name="Iida T."/>
            <person name="Minamisawa K."/>
        </authorList>
    </citation>
    <scope>NUCLEOTIDE SEQUENCE [LARGE SCALE GENOMIC DNA]</scope>
    <source>
        <strain evidence="19 20">NK6</strain>
    </source>
</reference>
<evidence type="ECO:0000256" key="3">
    <source>
        <dbReference type="ARBA" id="ARBA00021740"/>
    </source>
</evidence>
<gene>
    <name evidence="19" type="ORF">NK6_4723</name>
</gene>
<dbReference type="SUPFAM" id="SSF55874">
    <property type="entry name" value="ATPase domain of HSP90 chaperone/DNA topoisomerase II/histidine kinase"/>
    <property type="match status" value="1"/>
</dbReference>
<keyword evidence="12" id="KW-0418">Kinase</keyword>
<keyword evidence="9" id="KW-0808">Transferase</keyword>
<dbReference type="NCBIfam" id="TIGR00229">
    <property type="entry name" value="sensory_box"/>
    <property type="match status" value="1"/>
</dbReference>
<sequence>MPEITEKSDRQKGAEAAVEGFRKDLGPFVVAAETTRMPMLFADAAKPDNPIIFANDSLLDLTGYSREEVLGKGFNFLMANGSDAEALRRTKTEFEGSSGGGTEVLYRRKDGSEFWGALFVSPVRDTDGKIVQYFVSLIDLTKHKEEEVRSRMLIDELNHRVKNTLSTVQSIVWQTLRMTTDPKAIRQSIESRLFALSRSHDLLTRERWESAGLHDIAHDALEPFGVSGGRANRIVITGENIRFPPKSALALGIAFNELATNAVKYGALSNAAGSIQIAWTTETTPAGKRLLLSWTENGGPPVTPPPHKGFGSRVLERGLAHELGGTVQLDYRPNGLICTMDIPVPGGAHVG</sequence>
<dbReference type="EMBL" id="AP014685">
    <property type="protein sequence ID" value="BAR57889.1"/>
    <property type="molecule type" value="Genomic_DNA"/>
</dbReference>
<dbReference type="GO" id="GO:0009881">
    <property type="term" value="F:photoreceptor activity"/>
    <property type="evidence" value="ECO:0007669"/>
    <property type="project" value="UniProtKB-KW"/>
</dbReference>
<dbReference type="InterPro" id="IPR000700">
    <property type="entry name" value="PAS-assoc_C"/>
</dbReference>
<dbReference type="GO" id="GO:0005524">
    <property type="term" value="F:ATP binding"/>
    <property type="evidence" value="ECO:0007669"/>
    <property type="project" value="UniProtKB-KW"/>
</dbReference>
<dbReference type="InterPro" id="IPR011102">
    <property type="entry name" value="Sig_transdc_His_kinase_HWE"/>
</dbReference>
<evidence type="ECO:0000256" key="6">
    <source>
        <dbReference type="ARBA" id="ARBA00022606"/>
    </source>
</evidence>
<feature type="domain" description="PAS" evidence="17">
    <location>
        <begin position="33"/>
        <end position="72"/>
    </location>
</feature>
<proteinExistence type="predicted"/>
<evidence type="ECO:0000256" key="11">
    <source>
        <dbReference type="ARBA" id="ARBA00022741"/>
    </source>
</evidence>
<keyword evidence="16" id="KW-0675">Receptor</keyword>
<feature type="domain" description="PAC" evidence="18">
    <location>
        <begin position="100"/>
        <end position="152"/>
    </location>
</feature>
<keyword evidence="14" id="KW-0157">Chromophore</keyword>
<dbReference type="CDD" id="cd00130">
    <property type="entry name" value="PAS"/>
    <property type="match status" value="1"/>
</dbReference>
<dbReference type="EC" id="2.7.13.3" evidence="2"/>
<comment type="catalytic activity">
    <reaction evidence="1">
        <text>ATP + protein L-histidine = ADP + protein N-phospho-L-histidine.</text>
        <dbReference type="EC" id="2.7.13.3"/>
    </reaction>
</comment>
<dbReference type="SMART" id="SM00911">
    <property type="entry name" value="HWE_HK"/>
    <property type="match status" value="1"/>
</dbReference>
<evidence type="ECO:0000256" key="12">
    <source>
        <dbReference type="ARBA" id="ARBA00022777"/>
    </source>
</evidence>